<name>A0A285NK00_9BACI</name>
<dbReference type="HAMAP" id="MF_00226_B">
    <property type="entry name" value="CinA_B"/>
    <property type="match status" value="1"/>
</dbReference>
<dbReference type="PIRSF" id="PIRSF006728">
    <property type="entry name" value="CinA"/>
    <property type="match status" value="1"/>
</dbReference>
<dbReference type="InterPro" id="IPR008136">
    <property type="entry name" value="CinA_C"/>
</dbReference>
<dbReference type="NCBIfam" id="TIGR00199">
    <property type="entry name" value="PncC_domain"/>
    <property type="match status" value="1"/>
</dbReference>
<protein>
    <recommendedName>
        <fullName evidence="1">Putative competence-damage inducible protein</fullName>
    </recommendedName>
</protein>
<evidence type="ECO:0000313" key="4">
    <source>
        <dbReference type="Proteomes" id="UP000219356"/>
    </source>
</evidence>
<organism evidence="3 4">
    <name type="scientific">Terribacillus aidingensis</name>
    <dbReference type="NCBI Taxonomy" id="586416"/>
    <lineage>
        <taxon>Bacteria</taxon>
        <taxon>Bacillati</taxon>
        <taxon>Bacillota</taxon>
        <taxon>Bacilli</taxon>
        <taxon>Bacillales</taxon>
        <taxon>Bacillaceae</taxon>
        <taxon>Terribacillus</taxon>
    </lineage>
</organism>
<dbReference type="InterPro" id="IPR036653">
    <property type="entry name" value="CinA-like_C"/>
</dbReference>
<dbReference type="InterPro" id="IPR050101">
    <property type="entry name" value="CinA"/>
</dbReference>
<dbReference type="AlphaFoldDB" id="A0A285NK00"/>
<dbReference type="InterPro" id="IPR008135">
    <property type="entry name" value="Competence-induced_CinA"/>
</dbReference>
<gene>
    <name evidence="1" type="primary">cinA</name>
    <name evidence="3" type="ORF">SAMN05421503_1359</name>
</gene>
<dbReference type="RefSeq" id="WP_097040552.1">
    <property type="nucleotide sequence ID" value="NZ_OBEK01000002.1"/>
</dbReference>
<feature type="domain" description="MoaB/Mog" evidence="2">
    <location>
        <begin position="7"/>
        <end position="174"/>
    </location>
</feature>
<dbReference type="STRING" id="586416.GZ22_07210"/>
<dbReference type="OrthoDB" id="9801454at2"/>
<keyword evidence="4" id="KW-1185">Reference proteome</keyword>
<dbReference type="SUPFAM" id="SSF53218">
    <property type="entry name" value="Molybdenum cofactor biosynthesis proteins"/>
    <property type="match status" value="1"/>
</dbReference>
<dbReference type="PANTHER" id="PTHR13939:SF0">
    <property type="entry name" value="NMN AMIDOHYDROLASE-LIKE PROTEIN YFAY"/>
    <property type="match status" value="1"/>
</dbReference>
<dbReference type="PANTHER" id="PTHR13939">
    <property type="entry name" value="NICOTINAMIDE-NUCLEOTIDE AMIDOHYDROLASE PNCC"/>
    <property type="match status" value="1"/>
</dbReference>
<dbReference type="Gene3D" id="3.90.950.20">
    <property type="entry name" value="CinA-like"/>
    <property type="match status" value="1"/>
</dbReference>
<evidence type="ECO:0000313" key="3">
    <source>
        <dbReference type="EMBL" id="SNZ09789.1"/>
    </source>
</evidence>
<sequence length="418" mass="45836">MKHINAEVIAVGTEILIGQINNTNAQWISKQLADHGINVFYHHVVGDNLGRVRESFEKAQRDADFVLVTGGLGPTEDDLTREAFQLVSGLEMHEDQEAMDAIKDFFNKRGRTMSPNNHKQARVFEGAAVLENTVGMAPGMLVEHEGTVWAFMPGVPREMKQIMSDHVLPYAREKWQLHSVLQSRLLHFIGIGESQLETDLLDLIQVQENPTIATYASEGEVAVRLTARADTKKEADRLIDEVERDVMDRVGHYFYGYDETSVQQQVYDMLKQRQLTLASAESLTGGLFGDALVSISGASAVFLGSIVAYSPLVKQNVLGVKEETIKTAGTVSEACAVEMAENAVRLTNADIGISFTGAAGPDATEGKEPGTVFISLHEKGKATKTTELSIRSSRQGVRAIAVKKGFELLFHHLKATIS</sequence>
<dbReference type="NCBIfam" id="TIGR00200">
    <property type="entry name" value="cinA_nterm"/>
    <property type="match status" value="1"/>
</dbReference>
<dbReference type="InterPro" id="IPR041424">
    <property type="entry name" value="CinA_KH"/>
</dbReference>
<dbReference type="Pfam" id="PF18146">
    <property type="entry name" value="CinA_KH"/>
    <property type="match status" value="1"/>
</dbReference>
<dbReference type="Gene3D" id="3.30.70.2860">
    <property type="match status" value="1"/>
</dbReference>
<dbReference type="InterPro" id="IPR001453">
    <property type="entry name" value="MoaB/Mog_dom"/>
</dbReference>
<reference evidence="4" key="1">
    <citation type="submission" date="2017-09" db="EMBL/GenBank/DDBJ databases">
        <authorList>
            <person name="Varghese N."/>
            <person name="Submissions S."/>
        </authorList>
    </citation>
    <scope>NUCLEOTIDE SEQUENCE [LARGE SCALE GENOMIC DNA]</scope>
    <source>
        <strain evidence="4">CGMCC 1.8913</strain>
    </source>
</reference>
<dbReference type="Gene3D" id="3.40.980.10">
    <property type="entry name" value="MoaB/Mog-like domain"/>
    <property type="match status" value="1"/>
</dbReference>
<dbReference type="NCBIfam" id="NF001813">
    <property type="entry name" value="PRK00549.1"/>
    <property type="match status" value="1"/>
</dbReference>
<evidence type="ECO:0000259" key="2">
    <source>
        <dbReference type="SMART" id="SM00852"/>
    </source>
</evidence>
<dbReference type="InterPro" id="IPR036425">
    <property type="entry name" value="MoaB/Mog-like_dom_sf"/>
</dbReference>
<dbReference type="SMART" id="SM00852">
    <property type="entry name" value="MoCF_biosynth"/>
    <property type="match status" value="1"/>
</dbReference>
<dbReference type="EMBL" id="OBEK01000002">
    <property type="protein sequence ID" value="SNZ09789.1"/>
    <property type="molecule type" value="Genomic_DNA"/>
</dbReference>
<dbReference type="SUPFAM" id="SSF142433">
    <property type="entry name" value="CinA-like"/>
    <property type="match status" value="1"/>
</dbReference>
<dbReference type="NCBIfam" id="TIGR00177">
    <property type="entry name" value="molyb_syn"/>
    <property type="match status" value="1"/>
</dbReference>
<proteinExistence type="inferred from homology"/>
<dbReference type="CDD" id="cd00885">
    <property type="entry name" value="cinA"/>
    <property type="match status" value="1"/>
</dbReference>
<evidence type="ECO:0000256" key="1">
    <source>
        <dbReference type="HAMAP-Rule" id="MF_00226"/>
    </source>
</evidence>
<comment type="similarity">
    <text evidence="1">Belongs to the CinA family.</text>
</comment>
<dbReference type="Pfam" id="PF02464">
    <property type="entry name" value="CinA"/>
    <property type="match status" value="1"/>
</dbReference>
<dbReference type="Pfam" id="PF00994">
    <property type="entry name" value="MoCF_biosynth"/>
    <property type="match status" value="1"/>
</dbReference>
<accession>A0A285NK00</accession>
<dbReference type="Proteomes" id="UP000219356">
    <property type="component" value="Unassembled WGS sequence"/>
</dbReference>